<name>A0A0D0D772_9AGAM</name>
<dbReference type="AlphaFoldDB" id="A0A0D0D772"/>
<reference evidence="2" key="2">
    <citation type="submission" date="2015-01" db="EMBL/GenBank/DDBJ databases">
        <title>Evolutionary Origins and Diversification of the Mycorrhizal Mutualists.</title>
        <authorList>
            <consortium name="DOE Joint Genome Institute"/>
            <consortium name="Mycorrhizal Genomics Consortium"/>
            <person name="Kohler A."/>
            <person name="Kuo A."/>
            <person name="Nagy L.G."/>
            <person name="Floudas D."/>
            <person name="Copeland A."/>
            <person name="Barry K.W."/>
            <person name="Cichocki N."/>
            <person name="Veneault-Fourrey C."/>
            <person name="LaButti K."/>
            <person name="Lindquist E.A."/>
            <person name="Lipzen A."/>
            <person name="Lundell T."/>
            <person name="Morin E."/>
            <person name="Murat C."/>
            <person name="Riley R."/>
            <person name="Ohm R."/>
            <person name="Sun H."/>
            <person name="Tunlid A."/>
            <person name="Henrissat B."/>
            <person name="Grigoriev I.V."/>
            <person name="Hibbett D.S."/>
            <person name="Martin F."/>
        </authorList>
    </citation>
    <scope>NUCLEOTIDE SEQUENCE [LARGE SCALE GENOMIC DNA]</scope>
    <source>
        <strain evidence="2">Ve08.2h10</strain>
    </source>
</reference>
<dbReference type="EMBL" id="KN825246">
    <property type="protein sequence ID" value="KIK92752.1"/>
    <property type="molecule type" value="Genomic_DNA"/>
</dbReference>
<dbReference type="HOGENOM" id="CLU_1611328_0_0_1"/>
<proteinExistence type="predicted"/>
<dbReference type="Proteomes" id="UP000054538">
    <property type="component" value="Unassembled WGS sequence"/>
</dbReference>
<protein>
    <submittedName>
        <fullName evidence="1">Uncharacterized protein</fullName>
    </submittedName>
</protein>
<evidence type="ECO:0000313" key="2">
    <source>
        <dbReference type="Proteomes" id="UP000054538"/>
    </source>
</evidence>
<accession>A0A0D0D772</accession>
<keyword evidence="2" id="KW-1185">Reference proteome</keyword>
<sequence>MCPPKSLTQLCVDTRSQFIAPRASDLILKLGSSKYILALGISPKRLRTPWVETCGNSCTPVLMKLHQMRLCPPFPASRSKSRLELLRGPVFTGKHQRSCTQRLQRKPTQRKYWKSQSPRRFHNIWEIQCPRLRGVQFVVTNDEKNTWRIAATSVLQGNRLFHHIP</sequence>
<evidence type="ECO:0000313" key="1">
    <source>
        <dbReference type="EMBL" id="KIK92752.1"/>
    </source>
</evidence>
<reference evidence="1 2" key="1">
    <citation type="submission" date="2014-04" db="EMBL/GenBank/DDBJ databases">
        <authorList>
            <consortium name="DOE Joint Genome Institute"/>
            <person name="Kuo A."/>
            <person name="Kohler A."/>
            <person name="Jargeat P."/>
            <person name="Nagy L.G."/>
            <person name="Floudas D."/>
            <person name="Copeland A."/>
            <person name="Barry K.W."/>
            <person name="Cichocki N."/>
            <person name="Veneault-Fourrey C."/>
            <person name="LaButti K."/>
            <person name="Lindquist E.A."/>
            <person name="Lipzen A."/>
            <person name="Lundell T."/>
            <person name="Morin E."/>
            <person name="Murat C."/>
            <person name="Sun H."/>
            <person name="Tunlid A."/>
            <person name="Henrissat B."/>
            <person name="Grigoriev I.V."/>
            <person name="Hibbett D.S."/>
            <person name="Martin F."/>
            <person name="Nordberg H.P."/>
            <person name="Cantor M.N."/>
            <person name="Hua S.X."/>
        </authorList>
    </citation>
    <scope>NUCLEOTIDE SEQUENCE [LARGE SCALE GENOMIC DNA]</scope>
    <source>
        <strain evidence="1 2">Ve08.2h10</strain>
    </source>
</reference>
<dbReference type="InParanoid" id="A0A0D0D772"/>
<organism evidence="1 2">
    <name type="scientific">Paxillus rubicundulus Ve08.2h10</name>
    <dbReference type="NCBI Taxonomy" id="930991"/>
    <lineage>
        <taxon>Eukaryota</taxon>
        <taxon>Fungi</taxon>
        <taxon>Dikarya</taxon>
        <taxon>Basidiomycota</taxon>
        <taxon>Agaricomycotina</taxon>
        <taxon>Agaricomycetes</taxon>
        <taxon>Agaricomycetidae</taxon>
        <taxon>Boletales</taxon>
        <taxon>Paxilineae</taxon>
        <taxon>Paxillaceae</taxon>
        <taxon>Paxillus</taxon>
    </lineage>
</organism>
<gene>
    <name evidence="1" type="ORF">PAXRUDRAFT_555855</name>
</gene>